<dbReference type="InterPro" id="IPR006047">
    <property type="entry name" value="GH13_cat_dom"/>
</dbReference>
<dbReference type="Proteomes" id="UP000294894">
    <property type="component" value="Chromosome"/>
</dbReference>
<accession>A0A4V1BDG4</accession>
<feature type="domain" description="Glycosyl hydrolase family 13 catalytic" evidence="1">
    <location>
        <begin position="96"/>
        <end position="519"/>
    </location>
</feature>
<evidence type="ECO:0000313" key="3">
    <source>
        <dbReference type="Proteomes" id="UP000294894"/>
    </source>
</evidence>
<name>A0A4V1BDG4_9ACTN</name>
<sequence length="636" mass="69875">MPATGHVVFAILGDVHPDDPAARLDERVDTWRPDLVRSIGRVWPDRTAAEHAELADRLVAVARAGYAGRPADLRALDERRLAEPDWFQRPDMLGYAAYADRFGGTLAGVAEHTGHLRDLGVTYLHLMPLLTPRPAPNDGGYAVADYRSVRPDLGDVEDLRDLATTLRGEGISLCLDLVLNHVAREHAWAAAARAGDADKRAYFHIHPDRSVPDAFEATVPEVFPDFAPGSFTWDDEVDGWVWTTFHDYQWDLDWGNPDVVCEFAEIVCFLANLGVEVLRLDAIAFLWKRLGTSCQNQPEVHDLTRILRTVARIACPALLFKAEAIVGPADLPAYLGVGDNAGRVSDLAYHNSLMVQLWSMLASRDVRLAAVALQQLPQPPAITSWLTYARCHDDIGWAIDDTDAWRAGLEGAAHRRFLSDWYAGVFPGSWARGLVFQDNPATGDRRISGSLASLAGLESGDPGAVDRILLVHAVILGFGGLPVLWMGDEVGLLNDLGWADDPAHAGDNRWVHRPRMPWDGDRPVVPPGAEPVAAGVRHLLRTRAALPHLHAAHPTETWDPRDPGVLLVVRRAPEGPLLLAANVTDEERWVADDVLHWLGLHSPRLTDAITGARPELRDGAVRLAPYQCAWLYAARG</sequence>
<dbReference type="Gene3D" id="2.60.40.1180">
    <property type="entry name" value="Golgi alpha-mannosidase II"/>
    <property type="match status" value="1"/>
</dbReference>
<dbReference type="InterPro" id="IPR017853">
    <property type="entry name" value="GH"/>
</dbReference>
<dbReference type="AlphaFoldDB" id="A0A4V1BDG4"/>
<dbReference type="Pfam" id="PF00128">
    <property type="entry name" value="Alpha-amylase"/>
    <property type="match status" value="1"/>
</dbReference>
<gene>
    <name evidence="2" type="ORF">EXE57_01170</name>
</gene>
<dbReference type="RefSeq" id="WP_135073226.1">
    <property type="nucleotide sequence ID" value="NZ_CP038267.1"/>
</dbReference>
<protein>
    <submittedName>
        <fullName evidence="2">Alpha-amylase</fullName>
    </submittedName>
</protein>
<dbReference type="InterPro" id="IPR044077">
    <property type="entry name" value="Amylosucrase"/>
</dbReference>
<dbReference type="PANTHER" id="PTHR10357">
    <property type="entry name" value="ALPHA-AMYLASE FAMILY MEMBER"/>
    <property type="match status" value="1"/>
</dbReference>
<evidence type="ECO:0000259" key="1">
    <source>
        <dbReference type="SMART" id="SM00642"/>
    </source>
</evidence>
<dbReference type="Gene3D" id="1.10.1740.10">
    <property type="match status" value="1"/>
</dbReference>
<organism evidence="2 3">
    <name type="scientific">Nocardioides euryhalodurans</name>
    <dbReference type="NCBI Taxonomy" id="2518370"/>
    <lineage>
        <taxon>Bacteria</taxon>
        <taxon>Bacillati</taxon>
        <taxon>Actinomycetota</taxon>
        <taxon>Actinomycetes</taxon>
        <taxon>Propionibacteriales</taxon>
        <taxon>Nocardioidaceae</taxon>
        <taxon>Nocardioides</taxon>
    </lineage>
</organism>
<dbReference type="SMART" id="SM00642">
    <property type="entry name" value="Aamy"/>
    <property type="match status" value="1"/>
</dbReference>
<dbReference type="SUPFAM" id="SSF51445">
    <property type="entry name" value="(Trans)glycosidases"/>
    <property type="match status" value="1"/>
</dbReference>
<dbReference type="InterPro" id="IPR013780">
    <property type="entry name" value="Glyco_hydro_b"/>
</dbReference>
<dbReference type="CDD" id="cd11324">
    <property type="entry name" value="AmyAc_Amylosucrase"/>
    <property type="match status" value="1"/>
</dbReference>
<evidence type="ECO:0000313" key="2">
    <source>
        <dbReference type="EMBL" id="QBR91032.1"/>
    </source>
</evidence>
<dbReference type="GO" id="GO:0047669">
    <property type="term" value="F:amylosucrase activity"/>
    <property type="evidence" value="ECO:0007669"/>
    <property type="project" value="InterPro"/>
</dbReference>
<dbReference type="PANTHER" id="PTHR10357:SF213">
    <property type="entry name" value="ALPHA AMYLASE CATALYTIC REGION"/>
    <property type="match status" value="1"/>
</dbReference>
<dbReference type="InterPro" id="IPR045857">
    <property type="entry name" value="O16G_dom_2"/>
</dbReference>
<proteinExistence type="predicted"/>
<dbReference type="GO" id="GO:0005975">
    <property type="term" value="P:carbohydrate metabolic process"/>
    <property type="evidence" value="ECO:0007669"/>
    <property type="project" value="InterPro"/>
</dbReference>
<dbReference type="Gene3D" id="3.90.400.10">
    <property type="entry name" value="Oligo-1,6-glucosidase, Domain 2"/>
    <property type="match status" value="1"/>
</dbReference>
<reference evidence="2 3" key="1">
    <citation type="submission" date="2019-03" db="EMBL/GenBank/DDBJ databases">
        <title>Three New Species of Nocardioides, Nocardioides euryhalodurans sp. nov., Nocardioides seonyuensis sp. nov. and Nocardioides eburneoflavus sp. nov., Iolated from Soil.</title>
        <authorList>
            <person name="Roh S.G."/>
            <person name="Lee C."/>
            <person name="Kim M.-K."/>
            <person name="Kim S.B."/>
        </authorList>
    </citation>
    <scope>NUCLEOTIDE SEQUENCE [LARGE SCALE GENOMIC DNA]</scope>
    <source>
        <strain evidence="2 3">MMS17-SY117</strain>
    </source>
</reference>
<keyword evidence="3" id="KW-1185">Reference proteome</keyword>
<dbReference type="Gene3D" id="3.20.20.80">
    <property type="entry name" value="Glycosidases"/>
    <property type="match status" value="1"/>
</dbReference>
<dbReference type="EMBL" id="CP038267">
    <property type="protein sequence ID" value="QBR91032.1"/>
    <property type="molecule type" value="Genomic_DNA"/>
</dbReference>
<dbReference type="KEGG" id="noy:EXE57_01170"/>
<dbReference type="OrthoDB" id="9043248at2"/>